<gene>
    <name evidence="11" type="ORF">UCRPC4_g04113</name>
</gene>
<feature type="region of interest" description="Disordered" evidence="9">
    <location>
        <begin position="164"/>
        <end position="186"/>
    </location>
</feature>
<dbReference type="Gene3D" id="3.30.160.60">
    <property type="entry name" value="Classic Zinc Finger"/>
    <property type="match status" value="1"/>
</dbReference>
<dbReference type="PANTHER" id="PTHR13182">
    <property type="entry name" value="ZINC FINGER PROTEIN 622"/>
    <property type="match status" value="1"/>
</dbReference>
<feature type="compositionally biased region" description="Low complexity" evidence="9">
    <location>
        <begin position="175"/>
        <end position="185"/>
    </location>
</feature>
<evidence type="ECO:0000256" key="4">
    <source>
        <dbReference type="ARBA" id="ARBA00022723"/>
    </source>
</evidence>
<evidence type="ECO:0000256" key="8">
    <source>
        <dbReference type="ARBA" id="ARBA00034126"/>
    </source>
</evidence>
<dbReference type="InterPro" id="IPR022755">
    <property type="entry name" value="Znf_C2H2_jaz"/>
</dbReference>
<dbReference type="SUPFAM" id="SSF57667">
    <property type="entry name" value="beta-beta-alpha zinc fingers"/>
    <property type="match status" value="2"/>
</dbReference>
<feature type="region of interest" description="Disordered" evidence="9">
    <location>
        <begin position="433"/>
        <end position="527"/>
    </location>
</feature>
<evidence type="ECO:0000256" key="5">
    <source>
        <dbReference type="ARBA" id="ARBA00022737"/>
    </source>
</evidence>
<dbReference type="AlphaFoldDB" id="A0A0G2EEP0"/>
<keyword evidence="7" id="KW-0862">Zinc</keyword>
<evidence type="ECO:0000256" key="7">
    <source>
        <dbReference type="ARBA" id="ARBA00022833"/>
    </source>
</evidence>
<keyword evidence="12" id="KW-1185">Reference proteome</keyword>
<keyword evidence="2" id="KW-0963">Cytoplasm</keyword>
<reference evidence="11 12" key="1">
    <citation type="submission" date="2015-05" db="EMBL/GenBank/DDBJ databases">
        <title>Distinctive expansion of gene families associated with plant cell wall degradation and secondary metabolism in the genomes of grapevine trunk pathogens.</title>
        <authorList>
            <person name="Lawrence D.P."/>
            <person name="Travadon R."/>
            <person name="Rolshausen P.E."/>
            <person name="Baumgartner K."/>
        </authorList>
    </citation>
    <scope>NUCLEOTIDE SEQUENCE [LARGE SCALE GENOMIC DNA]</scope>
    <source>
        <strain evidence="11">UCRPC4</strain>
    </source>
</reference>
<evidence type="ECO:0000256" key="1">
    <source>
        <dbReference type="ARBA" id="ARBA00004496"/>
    </source>
</evidence>
<evidence type="ECO:0000256" key="2">
    <source>
        <dbReference type="ARBA" id="ARBA00022490"/>
    </source>
</evidence>
<dbReference type="GO" id="GO:0008270">
    <property type="term" value="F:zinc ion binding"/>
    <property type="evidence" value="ECO:0007669"/>
    <property type="project" value="UniProtKB-KW"/>
</dbReference>
<proteinExistence type="inferred from homology"/>
<dbReference type="Pfam" id="PF12756">
    <property type="entry name" value="zf-C2H2_2"/>
    <property type="match status" value="1"/>
</dbReference>
<comment type="caution">
    <text evidence="11">The sequence shown here is derived from an EMBL/GenBank/DDBJ whole genome shotgun (WGS) entry which is preliminary data.</text>
</comment>
<dbReference type="InterPro" id="IPR013087">
    <property type="entry name" value="Znf_C2H2_type"/>
</dbReference>
<dbReference type="GO" id="GO:0030687">
    <property type="term" value="C:preribosome, large subunit precursor"/>
    <property type="evidence" value="ECO:0007669"/>
    <property type="project" value="TreeGrafter"/>
</dbReference>
<sequence>MDAQTSSTAPQSHPYTCNSCQVAFRSSEAQRGHMRSDWHRYNLKRRVASLPPLSSEVFNEKVLTAQATTNAAAAKASFQKTCTACQKTYFSENAYENHIGSQKHKLKAAAMQRVLKDETSSVNASMISSAFSLGVPVAENNSETEADSDLRKVVDSIKKTSLVEKDAASRRHSHSTTSETTGDSDTPMENIPLSRCLFCNYDSPTVPLSVLHMSKFHGLFIPEQKYLADMEGLLQYLQAKIHENNECLYCHKLKGTTSGVQTHMRDKGHCMIAFETEEEMIEIGQFYDFRSTYSDDEEDEWEDEDSDDTATGGGARVREPGEDDSWETDSSASSLDSDDISAVPIDDHSHQYSKLANHRHHSRSDPRPHKNADGFHSHAHSHNRAAFHDGYELHLPSGRTAGHRSLRRYFRQNLHNYPTPEERQQRLLLEQEKATDEDGDEDMADVDSSITNAQSRRRRNNGPRDSNGALITRSNAGMLGATDAQRQSVQKAEKRDKKKEQRARNKYQAKVEKQNNSQKHFRDPLLQ</sequence>
<dbReference type="InterPro" id="IPR041661">
    <property type="entry name" value="ZN622/Rei1/Reh1_Znf-C2H2"/>
</dbReference>
<dbReference type="SMART" id="SM00451">
    <property type="entry name" value="ZnF_U1"/>
    <property type="match status" value="2"/>
</dbReference>
<feature type="compositionally biased region" description="Basic and acidic residues" evidence="9">
    <location>
        <begin position="491"/>
        <end position="513"/>
    </location>
</feature>
<dbReference type="SMART" id="SM00355">
    <property type="entry name" value="ZnF_C2H2"/>
    <property type="match status" value="4"/>
</dbReference>
<dbReference type="GO" id="GO:0005737">
    <property type="term" value="C:cytoplasm"/>
    <property type="evidence" value="ECO:0007669"/>
    <property type="project" value="UniProtKB-SubCell"/>
</dbReference>
<comment type="subcellular location">
    <subcellularLocation>
        <location evidence="1">Cytoplasm</location>
    </subcellularLocation>
</comment>
<dbReference type="InterPro" id="IPR040025">
    <property type="entry name" value="Znf622/Rei1/Reh1"/>
</dbReference>
<keyword evidence="5" id="KW-0677">Repeat</keyword>
<keyword evidence="6" id="KW-0863">Zinc-finger</keyword>
<evidence type="ECO:0000313" key="12">
    <source>
        <dbReference type="Proteomes" id="UP000053317"/>
    </source>
</evidence>
<dbReference type="InterPro" id="IPR003604">
    <property type="entry name" value="Matrin/U1-like-C_Znf_C2H2"/>
</dbReference>
<feature type="region of interest" description="Disordered" evidence="9">
    <location>
        <begin position="294"/>
        <end position="382"/>
    </location>
</feature>
<evidence type="ECO:0000259" key="10">
    <source>
        <dbReference type="PROSITE" id="PS00028"/>
    </source>
</evidence>
<evidence type="ECO:0000256" key="9">
    <source>
        <dbReference type="SAM" id="MobiDB-lite"/>
    </source>
</evidence>
<comment type="similarity">
    <text evidence="8">Belongs to the REI1 family.</text>
</comment>
<feature type="compositionally biased region" description="Acidic residues" evidence="9">
    <location>
        <begin position="294"/>
        <end position="308"/>
    </location>
</feature>
<reference evidence="11 12" key="2">
    <citation type="submission" date="2015-05" db="EMBL/GenBank/DDBJ databases">
        <authorList>
            <person name="Morales-Cruz A."/>
            <person name="Amrine K.C."/>
            <person name="Cantu D."/>
        </authorList>
    </citation>
    <scope>NUCLEOTIDE SEQUENCE [LARGE SCALE GENOMIC DNA]</scope>
    <source>
        <strain evidence="11">UCRPC4</strain>
    </source>
</reference>
<evidence type="ECO:0000313" key="11">
    <source>
        <dbReference type="EMBL" id="KKY20746.1"/>
    </source>
</evidence>
<keyword evidence="3" id="KW-0690">Ribosome biogenesis</keyword>
<protein>
    <submittedName>
        <fullName evidence="11">Putative c2h2 type zinc finger containing protein</fullName>
    </submittedName>
</protein>
<evidence type="ECO:0000256" key="6">
    <source>
        <dbReference type="ARBA" id="ARBA00022771"/>
    </source>
</evidence>
<dbReference type="OrthoDB" id="19329at2759"/>
<accession>A0A0G2EEP0</accession>
<evidence type="ECO:0000256" key="3">
    <source>
        <dbReference type="ARBA" id="ARBA00022517"/>
    </source>
</evidence>
<dbReference type="Pfam" id="PF12171">
    <property type="entry name" value="zf-C2H2_jaz"/>
    <property type="match status" value="1"/>
</dbReference>
<feature type="compositionally biased region" description="Basic and acidic residues" evidence="9">
    <location>
        <begin position="363"/>
        <end position="376"/>
    </location>
</feature>
<dbReference type="PANTHER" id="PTHR13182:SF8">
    <property type="entry name" value="CYTOPLASMIC 60S SUBUNIT BIOGENESIS FACTOR ZNF622"/>
    <property type="match status" value="1"/>
</dbReference>
<dbReference type="InterPro" id="IPR036236">
    <property type="entry name" value="Znf_C2H2_sf"/>
</dbReference>
<dbReference type="Proteomes" id="UP000053317">
    <property type="component" value="Unassembled WGS sequence"/>
</dbReference>
<keyword evidence="4" id="KW-0479">Metal-binding</keyword>
<dbReference type="PROSITE" id="PS00028">
    <property type="entry name" value="ZINC_FINGER_C2H2_1"/>
    <property type="match status" value="1"/>
</dbReference>
<name>A0A0G2EEP0_PHACM</name>
<organism evidence="11 12">
    <name type="scientific">Phaeomoniella chlamydospora</name>
    <name type="common">Phaeoacremonium chlamydosporum</name>
    <dbReference type="NCBI Taxonomy" id="158046"/>
    <lineage>
        <taxon>Eukaryota</taxon>
        <taxon>Fungi</taxon>
        <taxon>Dikarya</taxon>
        <taxon>Ascomycota</taxon>
        <taxon>Pezizomycotina</taxon>
        <taxon>Eurotiomycetes</taxon>
        <taxon>Chaetothyriomycetidae</taxon>
        <taxon>Phaeomoniellales</taxon>
        <taxon>Phaeomoniellaceae</taxon>
        <taxon>Phaeomoniella</taxon>
    </lineage>
</organism>
<dbReference type="GO" id="GO:0042273">
    <property type="term" value="P:ribosomal large subunit biogenesis"/>
    <property type="evidence" value="ECO:0007669"/>
    <property type="project" value="UniProtKB-ARBA"/>
</dbReference>
<feature type="domain" description="C2H2-type" evidence="10">
    <location>
        <begin position="17"/>
        <end position="39"/>
    </location>
</feature>
<dbReference type="GO" id="GO:0003676">
    <property type="term" value="F:nucleic acid binding"/>
    <property type="evidence" value="ECO:0007669"/>
    <property type="project" value="InterPro"/>
</dbReference>
<dbReference type="EMBL" id="LCWF01000094">
    <property type="protein sequence ID" value="KKY20746.1"/>
    <property type="molecule type" value="Genomic_DNA"/>
</dbReference>